<dbReference type="GO" id="GO:0071897">
    <property type="term" value="P:DNA biosynthetic process"/>
    <property type="evidence" value="ECO:0007669"/>
    <property type="project" value="UniProtKB-ARBA"/>
</dbReference>
<dbReference type="PROSITE" id="PS50878">
    <property type="entry name" value="RT_POL"/>
    <property type="match status" value="1"/>
</dbReference>
<feature type="domain" description="Reverse transcriptase" evidence="1">
    <location>
        <begin position="131"/>
        <end position="332"/>
    </location>
</feature>
<reference evidence="2" key="1">
    <citation type="submission" date="2015-11" db="EMBL/GenBank/DDBJ databases">
        <title>De novo transcriptome assembly of four potential Pierce s Disease insect vectors from Arizona vineyards.</title>
        <authorList>
            <person name="Tassone E.E."/>
        </authorList>
    </citation>
    <scope>NUCLEOTIDE SEQUENCE</scope>
</reference>
<dbReference type="Pfam" id="PF00078">
    <property type="entry name" value="RVT_1"/>
    <property type="match status" value="1"/>
</dbReference>
<organism evidence="2">
    <name type="scientific">Graphocephala atropunctata</name>
    <dbReference type="NCBI Taxonomy" id="36148"/>
    <lineage>
        <taxon>Eukaryota</taxon>
        <taxon>Metazoa</taxon>
        <taxon>Ecdysozoa</taxon>
        <taxon>Arthropoda</taxon>
        <taxon>Hexapoda</taxon>
        <taxon>Insecta</taxon>
        <taxon>Pterygota</taxon>
        <taxon>Neoptera</taxon>
        <taxon>Paraneoptera</taxon>
        <taxon>Hemiptera</taxon>
        <taxon>Auchenorrhyncha</taxon>
        <taxon>Membracoidea</taxon>
        <taxon>Cicadellidae</taxon>
        <taxon>Cicadellinae</taxon>
        <taxon>Cicadellini</taxon>
        <taxon>Graphocephala</taxon>
    </lineage>
</organism>
<protein>
    <recommendedName>
        <fullName evidence="1">Reverse transcriptase domain-containing protein</fullName>
    </recommendedName>
</protein>
<dbReference type="InterPro" id="IPR000477">
    <property type="entry name" value="RT_dom"/>
</dbReference>
<proteinExistence type="predicted"/>
<name>A0A1B6LMA9_9HEMI</name>
<dbReference type="InterPro" id="IPR043502">
    <property type="entry name" value="DNA/RNA_pol_sf"/>
</dbReference>
<dbReference type="EMBL" id="GEBQ01015097">
    <property type="protein sequence ID" value="JAT24880.1"/>
    <property type="molecule type" value="Transcribed_RNA"/>
</dbReference>
<sequence>MIWQAKKAFFADQLTETKNPKAFWSCLRQCNIVGNKETEPPSTFKINDINKYFAEMGSGNEICRETLNFFAANKQNETREEFRFKAVTEDEVKSAMNEIKSAAIGSDEISIKMIKAVSPYAIGAITHLVNRSLASGVFPHAWKIAIVRPLPKVTSPSNIEQLRPISILPAMSKILEKLVIRQIVAYSNKQNILPKLQSGFRKNHSTCTALINLFSDMIDARDKGRYSSLVMLDYSKAFDSINHEMLRAKMHYNGFGYDTTRWIESYLGDRLQVTRLGNDTSEPLVRHQGVPQGSCLGPILFSLYTADIPSCVQNCTLHLYADGSQLHLSYKP</sequence>
<feature type="non-terminal residue" evidence="2">
    <location>
        <position position="332"/>
    </location>
</feature>
<evidence type="ECO:0000313" key="2">
    <source>
        <dbReference type="EMBL" id="JAT24880.1"/>
    </source>
</evidence>
<dbReference type="SUPFAM" id="SSF56672">
    <property type="entry name" value="DNA/RNA polymerases"/>
    <property type="match status" value="1"/>
</dbReference>
<gene>
    <name evidence="2" type="ORF">g.32241</name>
</gene>
<evidence type="ECO:0000259" key="1">
    <source>
        <dbReference type="PROSITE" id="PS50878"/>
    </source>
</evidence>
<dbReference type="AlphaFoldDB" id="A0A1B6LMA9"/>
<dbReference type="PANTHER" id="PTHR19446">
    <property type="entry name" value="REVERSE TRANSCRIPTASES"/>
    <property type="match status" value="1"/>
</dbReference>
<dbReference type="CDD" id="cd01650">
    <property type="entry name" value="RT_nLTR_like"/>
    <property type="match status" value="1"/>
</dbReference>
<accession>A0A1B6LMA9</accession>